<keyword evidence="2" id="KW-1185">Reference proteome</keyword>
<comment type="caution">
    <text evidence="1">The sequence shown here is derived from an EMBL/GenBank/DDBJ whole genome shotgun (WGS) entry which is preliminary data.</text>
</comment>
<dbReference type="SUPFAM" id="SSF88713">
    <property type="entry name" value="Glycoside hydrolase/deacetylase"/>
    <property type="match status" value="1"/>
</dbReference>
<dbReference type="AlphaFoldDB" id="A0A934T1N1"/>
<name>A0A934T1N1_9BURK</name>
<evidence type="ECO:0000313" key="2">
    <source>
        <dbReference type="Proteomes" id="UP000622890"/>
    </source>
</evidence>
<dbReference type="GO" id="GO:0005975">
    <property type="term" value="P:carbohydrate metabolic process"/>
    <property type="evidence" value="ECO:0007669"/>
    <property type="project" value="InterPro"/>
</dbReference>
<dbReference type="EMBL" id="JAEPBG010000012">
    <property type="protein sequence ID" value="MBK4737432.1"/>
    <property type="molecule type" value="Genomic_DNA"/>
</dbReference>
<protein>
    <submittedName>
        <fullName evidence="1">Polysaccharide deacetylase family protein</fullName>
    </submittedName>
</protein>
<dbReference type="CDD" id="cd11374">
    <property type="entry name" value="CE4_u10"/>
    <property type="match status" value="1"/>
</dbReference>
<dbReference type="InterPro" id="IPR011330">
    <property type="entry name" value="Glyco_hydro/deAcase_b/a-brl"/>
</dbReference>
<sequence>MRSIEAPRALCVSIHDVAPATWELCVKLFDAIRDVADIPVTLLVVPAYHHREEAPPTYLRALEQRLNRGDELALHGYVHLDEGPPPRGWRERYARRVYTTSEGEFAALSAEDAQRKLDMGMEWFAHRGWPVQGFVPPAWLMGDGAWQALRRFPFLYATTWSHFHLLPSGAALKAPSLVYSSRNAWGRELSRQLAGWSAGLISDAPLARLSLHPRDALYPRTVSHFQQLMRRLLKRRQAMTKADFAKAWLGASAVGDMK</sequence>
<dbReference type="Pfam" id="PF10096">
    <property type="entry name" value="DUF2334"/>
    <property type="match status" value="1"/>
</dbReference>
<proteinExistence type="predicted"/>
<evidence type="ECO:0000313" key="1">
    <source>
        <dbReference type="EMBL" id="MBK4737432.1"/>
    </source>
</evidence>
<accession>A0A934T1N1</accession>
<dbReference type="Gene3D" id="3.20.20.370">
    <property type="entry name" value="Glycoside hydrolase/deacetylase"/>
    <property type="match status" value="1"/>
</dbReference>
<gene>
    <name evidence="1" type="ORF">JJB74_22670</name>
</gene>
<dbReference type="InterPro" id="IPR018763">
    <property type="entry name" value="DUF2334"/>
</dbReference>
<dbReference type="RefSeq" id="WP_200595727.1">
    <property type="nucleotide sequence ID" value="NZ_JAEPBG010000012.1"/>
</dbReference>
<dbReference type="Proteomes" id="UP000622890">
    <property type="component" value="Unassembled WGS sequence"/>
</dbReference>
<reference evidence="1" key="1">
    <citation type="submission" date="2021-01" db="EMBL/GenBank/DDBJ databases">
        <title>Genome sequence of strain Noviherbaspirillum sp. DKR-6.</title>
        <authorList>
            <person name="Chaudhary D.K."/>
        </authorList>
    </citation>
    <scope>NUCLEOTIDE SEQUENCE</scope>
    <source>
        <strain evidence="1">DKR-6</strain>
    </source>
</reference>
<organism evidence="1 2">
    <name type="scientific">Noviherbaspirillum pedocola</name>
    <dbReference type="NCBI Taxonomy" id="2801341"/>
    <lineage>
        <taxon>Bacteria</taxon>
        <taxon>Pseudomonadati</taxon>
        <taxon>Pseudomonadota</taxon>
        <taxon>Betaproteobacteria</taxon>
        <taxon>Burkholderiales</taxon>
        <taxon>Oxalobacteraceae</taxon>
        <taxon>Noviherbaspirillum</taxon>
    </lineage>
</organism>